<organism evidence="9 10">
    <name type="scientific">Halosimplex pelagicum</name>
    <dbReference type="NCBI Taxonomy" id="869886"/>
    <lineage>
        <taxon>Archaea</taxon>
        <taxon>Methanobacteriati</taxon>
        <taxon>Methanobacteriota</taxon>
        <taxon>Stenosarchaea group</taxon>
        <taxon>Halobacteria</taxon>
        <taxon>Halobacteriales</taxon>
        <taxon>Haloarculaceae</taxon>
        <taxon>Halosimplex</taxon>
    </lineage>
</organism>
<dbReference type="PANTHER" id="PTHR43833">
    <property type="entry name" value="POTASSIUM CHANNEL PROTEIN 2-RELATED-RELATED"/>
    <property type="match status" value="1"/>
</dbReference>
<feature type="domain" description="RCK N-terminal" evidence="7">
    <location>
        <begin position="225"/>
        <end position="342"/>
    </location>
</feature>
<dbReference type="OrthoDB" id="27588at2157"/>
<dbReference type="InterPro" id="IPR006037">
    <property type="entry name" value="RCK_C"/>
</dbReference>
<name>A0A7D5TVH2_9EURY</name>
<dbReference type="Gene3D" id="3.30.70.1450">
    <property type="entry name" value="Regulator of K+ conductance, C-terminal domain"/>
    <property type="match status" value="2"/>
</dbReference>
<comment type="function">
    <text evidence="1">Part of a potassium transport system.</text>
</comment>
<feature type="domain" description="RCK C-terminal" evidence="8">
    <location>
        <begin position="362"/>
        <end position="443"/>
    </location>
</feature>
<dbReference type="PRINTS" id="PR00335">
    <property type="entry name" value="KUPTAKETRKA"/>
</dbReference>
<evidence type="ECO:0000256" key="5">
    <source>
        <dbReference type="ARBA" id="ARBA00023027"/>
    </source>
</evidence>
<dbReference type="NCBIfam" id="NF007031">
    <property type="entry name" value="PRK09496.1-2"/>
    <property type="match status" value="1"/>
</dbReference>
<keyword evidence="3" id="KW-0633">Potassium transport</keyword>
<keyword evidence="5" id="KW-0520">NAD</keyword>
<dbReference type="NCBIfam" id="NF007032">
    <property type="entry name" value="PRK09496.1-4"/>
    <property type="match status" value="1"/>
</dbReference>
<dbReference type="InterPro" id="IPR006036">
    <property type="entry name" value="K_uptake_TrkA"/>
</dbReference>
<dbReference type="Proteomes" id="UP000509346">
    <property type="component" value="Chromosome"/>
</dbReference>
<dbReference type="GO" id="GO:0005886">
    <property type="term" value="C:plasma membrane"/>
    <property type="evidence" value="ECO:0007669"/>
    <property type="project" value="InterPro"/>
</dbReference>
<evidence type="ECO:0000259" key="7">
    <source>
        <dbReference type="PROSITE" id="PS51201"/>
    </source>
</evidence>
<dbReference type="NCBIfam" id="NF007039">
    <property type="entry name" value="PRK09496.3-2"/>
    <property type="match status" value="1"/>
</dbReference>
<evidence type="ECO:0000313" key="9">
    <source>
        <dbReference type="EMBL" id="QLH83194.1"/>
    </source>
</evidence>
<keyword evidence="10" id="KW-1185">Reference proteome</keyword>
<dbReference type="PANTHER" id="PTHR43833:SF5">
    <property type="entry name" value="TRK SYSTEM POTASSIUM UPTAKE PROTEIN TRKA"/>
    <property type="match status" value="1"/>
</dbReference>
<dbReference type="Pfam" id="PF02254">
    <property type="entry name" value="TrkA_N"/>
    <property type="match status" value="2"/>
</dbReference>
<dbReference type="InterPro" id="IPR036721">
    <property type="entry name" value="RCK_C_sf"/>
</dbReference>
<evidence type="ECO:0000313" key="10">
    <source>
        <dbReference type="Proteomes" id="UP000509346"/>
    </source>
</evidence>
<dbReference type="GO" id="GO:0015079">
    <property type="term" value="F:potassium ion transmembrane transporter activity"/>
    <property type="evidence" value="ECO:0007669"/>
    <property type="project" value="InterPro"/>
</dbReference>
<dbReference type="InterPro" id="IPR003148">
    <property type="entry name" value="RCK_N"/>
</dbReference>
<dbReference type="RefSeq" id="WP_179918244.1">
    <property type="nucleotide sequence ID" value="NZ_CP058909.1"/>
</dbReference>
<evidence type="ECO:0000256" key="1">
    <source>
        <dbReference type="ARBA" id="ARBA00003660"/>
    </source>
</evidence>
<keyword evidence="2" id="KW-0813">Transport</keyword>
<proteinExistence type="predicted"/>
<dbReference type="InterPro" id="IPR050721">
    <property type="entry name" value="Trk_Ktr_HKT_K-transport"/>
</dbReference>
<dbReference type="PROSITE" id="PS51201">
    <property type="entry name" value="RCK_N"/>
    <property type="match status" value="2"/>
</dbReference>
<evidence type="ECO:0000256" key="3">
    <source>
        <dbReference type="ARBA" id="ARBA00022538"/>
    </source>
</evidence>
<keyword evidence="4" id="KW-0630">Potassium</keyword>
<dbReference type="Pfam" id="PF02080">
    <property type="entry name" value="TrkA_C"/>
    <property type="match status" value="2"/>
</dbReference>
<dbReference type="EMBL" id="CP058909">
    <property type="protein sequence ID" value="QLH83194.1"/>
    <property type="molecule type" value="Genomic_DNA"/>
</dbReference>
<keyword evidence="6" id="KW-0406">Ion transport</keyword>
<feature type="domain" description="RCK N-terminal" evidence="7">
    <location>
        <begin position="1"/>
        <end position="119"/>
    </location>
</feature>
<sequence>MRVVIVGAGEVGSTIAESLAQSHDVVVIDIDTDRVESLTYSLDVLPIEGDGSDIETLEEAGVADADMVIASTDDDETNIVTCGAANVVSDAFTIARVKSPKYLYAWQRARGAFGVDFMVCSDLLTAEAIVGLAGLPTAQDVDTFADGLVQMTEFEIPVESPVAGQTVAEADRFNSLTFAAIIRDDEVVIPRGSTKIEAGDEVVAIGSPESIRAFSSEIAPEEQGPEDVVIVGGGEIGYQTARLLEERGFSPRLIEQDEDRARWLAEKLPNTTVLNSDATDQELLDRENVGKADVIVAALTNDQQNLLATLLAKRKGTDRAITVVNTGDFTELFEAVGVDVAVSPRKATAEEITRFTRARRAENVAIIEGDRAEVLELEVDAESVLVDRSIRDVAADIPEGVVIGAITRGDEHITPRGDTIVREGDHVVVFVDTEVLDEVTEKL</sequence>
<dbReference type="SUPFAM" id="SSF116726">
    <property type="entry name" value="TrkA C-terminal domain-like"/>
    <property type="match status" value="2"/>
</dbReference>
<dbReference type="GeneID" id="56084293"/>
<dbReference type="SUPFAM" id="SSF51735">
    <property type="entry name" value="NAD(P)-binding Rossmann-fold domains"/>
    <property type="match status" value="2"/>
</dbReference>
<evidence type="ECO:0000259" key="8">
    <source>
        <dbReference type="PROSITE" id="PS51202"/>
    </source>
</evidence>
<accession>A0A7D5TVH2</accession>
<dbReference type="KEGG" id="hpel:HZS54_16850"/>
<dbReference type="InterPro" id="IPR036291">
    <property type="entry name" value="NAD(P)-bd_dom_sf"/>
</dbReference>
<evidence type="ECO:0000256" key="2">
    <source>
        <dbReference type="ARBA" id="ARBA00022448"/>
    </source>
</evidence>
<dbReference type="PROSITE" id="PS51202">
    <property type="entry name" value="RCK_C"/>
    <property type="match status" value="2"/>
</dbReference>
<dbReference type="AlphaFoldDB" id="A0A7D5TVH2"/>
<protein>
    <submittedName>
        <fullName evidence="9">Trk system potassium transporter TrkA</fullName>
    </submittedName>
</protein>
<evidence type="ECO:0000256" key="6">
    <source>
        <dbReference type="ARBA" id="ARBA00023065"/>
    </source>
</evidence>
<evidence type="ECO:0000256" key="4">
    <source>
        <dbReference type="ARBA" id="ARBA00022958"/>
    </source>
</evidence>
<reference evidence="9 10" key="1">
    <citation type="submission" date="2020-07" db="EMBL/GenBank/DDBJ databases">
        <title>Halosimplex litoreum sp. nov. and Halosimplex rubrum sp. nov., isolated from different salt environments.</title>
        <authorList>
            <person name="Cui H."/>
        </authorList>
    </citation>
    <scope>NUCLEOTIDE SEQUENCE [LARGE SCALE GENOMIC DNA]</scope>
    <source>
        <strain evidence="9 10">R2</strain>
    </source>
</reference>
<feature type="domain" description="RCK C-terminal" evidence="8">
    <location>
        <begin position="139"/>
        <end position="220"/>
    </location>
</feature>
<dbReference type="NCBIfam" id="NF007034">
    <property type="entry name" value="PRK09496.2-1"/>
    <property type="match status" value="1"/>
</dbReference>
<gene>
    <name evidence="9" type="primary">trkA</name>
    <name evidence="9" type="ORF">HZS54_16850</name>
</gene>
<dbReference type="Gene3D" id="3.40.50.720">
    <property type="entry name" value="NAD(P)-binding Rossmann-like Domain"/>
    <property type="match status" value="2"/>
</dbReference>